<dbReference type="CDD" id="cd12281">
    <property type="entry name" value="RRM1_TatSF1_like"/>
    <property type="match status" value="1"/>
</dbReference>
<dbReference type="InterPro" id="IPR000504">
    <property type="entry name" value="RRM_dom"/>
</dbReference>
<dbReference type="AlphaFoldDB" id="A0AAN7YQY6"/>
<accession>A0AAN7YQY6</accession>
<proteinExistence type="inferred from homology"/>
<keyword evidence="4 6" id="KW-0694">RNA-binding</keyword>
<evidence type="ECO:0000313" key="9">
    <source>
        <dbReference type="EMBL" id="KAK5115984.1"/>
    </source>
</evidence>
<keyword evidence="5" id="KW-0508">mRNA splicing</keyword>
<evidence type="ECO:0000256" key="5">
    <source>
        <dbReference type="ARBA" id="ARBA00023187"/>
    </source>
</evidence>
<evidence type="ECO:0000256" key="1">
    <source>
        <dbReference type="ARBA" id="ARBA00007747"/>
    </source>
</evidence>
<gene>
    <name evidence="9" type="ORF">LTR62_000440</name>
</gene>
<reference evidence="9" key="1">
    <citation type="submission" date="2023-08" db="EMBL/GenBank/DDBJ databases">
        <title>Black Yeasts Isolated from many extreme environments.</title>
        <authorList>
            <person name="Coleine C."/>
            <person name="Stajich J.E."/>
            <person name="Selbmann L."/>
        </authorList>
    </citation>
    <scope>NUCLEOTIDE SEQUENCE</scope>
    <source>
        <strain evidence="9">CCFEE 5401</strain>
    </source>
</reference>
<feature type="compositionally biased region" description="Basic and acidic residues" evidence="7">
    <location>
        <begin position="86"/>
        <end position="109"/>
    </location>
</feature>
<comment type="caution">
    <text evidence="9">The sequence shown here is derived from an EMBL/GenBank/DDBJ whole genome shotgun (WGS) entry which is preliminary data.</text>
</comment>
<evidence type="ECO:0000256" key="2">
    <source>
        <dbReference type="ARBA" id="ARBA00022664"/>
    </source>
</evidence>
<dbReference type="PROSITE" id="PS50102">
    <property type="entry name" value="RRM"/>
    <property type="match status" value="1"/>
</dbReference>
<dbReference type="PANTHER" id="PTHR15608:SF0">
    <property type="entry name" value="HIV TAT-SPECIFIC FACTOR 1"/>
    <property type="match status" value="1"/>
</dbReference>
<feature type="region of interest" description="Disordered" evidence="7">
    <location>
        <begin position="349"/>
        <end position="378"/>
    </location>
</feature>
<evidence type="ECO:0000256" key="3">
    <source>
        <dbReference type="ARBA" id="ARBA00022737"/>
    </source>
</evidence>
<evidence type="ECO:0000259" key="8">
    <source>
        <dbReference type="PROSITE" id="PS50102"/>
    </source>
</evidence>
<dbReference type="GO" id="GO:0005686">
    <property type="term" value="C:U2 snRNP"/>
    <property type="evidence" value="ECO:0007669"/>
    <property type="project" value="TreeGrafter"/>
</dbReference>
<feature type="domain" description="RRM" evidence="8">
    <location>
        <begin position="110"/>
        <end position="201"/>
    </location>
</feature>
<dbReference type="GO" id="GO:0005684">
    <property type="term" value="C:U2-type spliceosomal complex"/>
    <property type="evidence" value="ECO:0007669"/>
    <property type="project" value="TreeGrafter"/>
</dbReference>
<dbReference type="GO" id="GO:0000398">
    <property type="term" value="P:mRNA splicing, via spliceosome"/>
    <property type="evidence" value="ECO:0007669"/>
    <property type="project" value="InterPro"/>
</dbReference>
<dbReference type="PANTHER" id="PTHR15608">
    <property type="entry name" value="SPLICING FACTOR U2AF-ASSOCIATED PROTEIN 2"/>
    <property type="match status" value="1"/>
</dbReference>
<dbReference type="FunFam" id="3.30.70.330:FF:000105">
    <property type="entry name" value="HIV Tat-specific factor 1 homolog"/>
    <property type="match status" value="1"/>
</dbReference>
<organism evidence="9 10">
    <name type="scientific">Meristemomyces frigidus</name>
    <dbReference type="NCBI Taxonomy" id="1508187"/>
    <lineage>
        <taxon>Eukaryota</taxon>
        <taxon>Fungi</taxon>
        <taxon>Dikarya</taxon>
        <taxon>Ascomycota</taxon>
        <taxon>Pezizomycotina</taxon>
        <taxon>Dothideomycetes</taxon>
        <taxon>Dothideomycetidae</taxon>
        <taxon>Mycosphaerellales</taxon>
        <taxon>Teratosphaeriaceae</taxon>
        <taxon>Meristemomyces</taxon>
    </lineage>
</organism>
<dbReference type="InterPro" id="IPR012677">
    <property type="entry name" value="Nucleotide-bd_a/b_plait_sf"/>
</dbReference>
<evidence type="ECO:0000256" key="6">
    <source>
        <dbReference type="PROSITE-ProRule" id="PRU00176"/>
    </source>
</evidence>
<evidence type="ECO:0000256" key="7">
    <source>
        <dbReference type="SAM" id="MobiDB-lite"/>
    </source>
</evidence>
<name>A0AAN7YQY6_9PEZI</name>
<dbReference type="Pfam" id="PF00076">
    <property type="entry name" value="RRM_1"/>
    <property type="match status" value="2"/>
</dbReference>
<feature type="region of interest" description="Disordered" evidence="7">
    <location>
        <begin position="198"/>
        <end position="226"/>
    </location>
</feature>
<evidence type="ECO:0000313" key="10">
    <source>
        <dbReference type="Proteomes" id="UP001310890"/>
    </source>
</evidence>
<dbReference type="SUPFAM" id="SSF54928">
    <property type="entry name" value="RNA-binding domain, RBD"/>
    <property type="match status" value="2"/>
</dbReference>
<dbReference type="InterPro" id="IPR035979">
    <property type="entry name" value="RBD_domain_sf"/>
</dbReference>
<dbReference type="CDD" id="cd12285">
    <property type="entry name" value="RRM3_RBM39_like"/>
    <property type="match status" value="1"/>
</dbReference>
<evidence type="ECO:0000256" key="4">
    <source>
        <dbReference type="ARBA" id="ARBA00022884"/>
    </source>
</evidence>
<keyword evidence="3" id="KW-0677">Repeat</keyword>
<dbReference type="SMART" id="SM00360">
    <property type="entry name" value="RRM"/>
    <property type="match status" value="2"/>
</dbReference>
<dbReference type="EMBL" id="JAVRRL010000010">
    <property type="protein sequence ID" value="KAK5115984.1"/>
    <property type="molecule type" value="Genomic_DNA"/>
</dbReference>
<dbReference type="GO" id="GO:0003723">
    <property type="term" value="F:RNA binding"/>
    <property type="evidence" value="ECO:0007669"/>
    <property type="project" value="UniProtKB-UniRule"/>
</dbReference>
<keyword evidence="2" id="KW-0507">mRNA processing</keyword>
<dbReference type="Proteomes" id="UP001310890">
    <property type="component" value="Unassembled WGS sequence"/>
</dbReference>
<feature type="region of interest" description="Disordered" evidence="7">
    <location>
        <begin position="1"/>
        <end position="22"/>
    </location>
</feature>
<feature type="region of interest" description="Disordered" evidence="7">
    <location>
        <begin position="66"/>
        <end position="109"/>
    </location>
</feature>
<sequence>MANAMQRKPFPNDPEAFDGDERISFSKAGGTYLLEAEDGSEWEWQERAEKWVPVLNEEEVEKQRQAYKVAGVDENEPAVDLRKRKAQEDESSKGAKKLKPEQPAKDRRNTAVFVTSLPEDVDVDDIHEVFSRYGVIAESLDSNDPRIKLYNDDNGKFKGEALIIYFRPESVQLAINMLDETDFRLGQQLPSGPMRVREAESSYKAQKEQPLKEEAKKKGTEANRDRQKVIKKTQAMNNRLADWDDDDPQAITETSSRWDKVVVLKHMFTLRELAEDAAAALDIKEDVREECDKFGQVTNVVLYDKEEDGVVTVRFADARSAGACVQAFNGRWFDKQQIVAHMADGRERFKKSGKKDETADEEQERLNKFAEDEEEVDP</sequence>
<protein>
    <recommendedName>
        <fullName evidence="8">RRM domain-containing protein</fullName>
    </recommendedName>
</protein>
<dbReference type="InterPro" id="IPR034392">
    <property type="entry name" value="TatSF1-like_RRM1"/>
</dbReference>
<dbReference type="InterPro" id="IPR034393">
    <property type="entry name" value="TatSF1-like"/>
</dbReference>
<comment type="similarity">
    <text evidence="1">Belongs to the HTATSF1 family.</text>
</comment>
<dbReference type="Gene3D" id="3.30.70.330">
    <property type="match status" value="2"/>
</dbReference>